<reference evidence="3" key="1">
    <citation type="submission" date="2019-07" db="EMBL/GenBank/DDBJ databases">
        <title>Toxilogical consequences of a new and cryptic species of cyanobacteria (Komarekiella delphini-convector) recovered from the epidermis of a bottlenose dolphin and 1500 ft. in the air.</title>
        <authorList>
            <person name="Brown A.O."/>
            <person name="Dvorak P."/>
            <person name="Villanueva C.D."/>
            <person name="Foss A.J."/>
            <person name="Garvey A.D."/>
            <person name="Gibson Q.A."/>
            <person name="Johansen J.R."/>
            <person name="Casamatta D.A."/>
        </authorList>
    </citation>
    <scope>NUCLEOTIDE SEQUENCE</scope>
    <source>
        <strain evidence="3">SJRDD-AB1</strain>
    </source>
</reference>
<evidence type="ECO:0000313" key="4">
    <source>
        <dbReference type="Proteomes" id="UP001165986"/>
    </source>
</evidence>
<feature type="signal peptide" evidence="1">
    <location>
        <begin position="1"/>
        <end position="28"/>
    </location>
</feature>
<dbReference type="Gene3D" id="2.160.20.10">
    <property type="entry name" value="Single-stranded right-handed beta-helix, Pectin lyase-like"/>
    <property type="match status" value="3"/>
</dbReference>
<dbReference type="Proteomes" id="UP001165986">
    <property type="component" value="Unassembled WGS sequence"/>
</dbReference>
<organism evidence="3 4">
    <name type="scientific">Komarekiella delphini-convector SJRDD-AB1</name>
    <dbReference type="NCBI Taxonomy" id="2593771"/>
    <lineage>
        <taxon>Bacteria</taxon>
        <taxon>Bacillati</taxon>
        <taxon>Cyanobacteriota</taxon>
        <taxon>Cyanophyceae</taxon>
        <taxon>Nostocales</taxon>
        <taxon>Nostocaceae</taxon>
        <taxon>Komarekiella</taxon>
        <taxon>Komarekiella delphini-convector</taxon>
    </lineage>
</organism>
<evidence type="ECO:0000313" key="3">
    <source>
        <dbReference type="EMBL" id="MBD6620643.1"/>
    </source>
</evidence>
<dbReference type="Pfam" id="PF05860">
    <property type="entry name" value="TPS"/>
    <property type="match status" value="1"/>
</dbReference>
<dbReference type="SUPFAM" id="SSF51126">
    <property type="entry name" value="Pectin lyase-like"/>
    <property type="match status" value="3"/>
</dbReference>
<feature type="domain" description="Filamentous haemagglutinin FhaB/tRNA nuclease CdiA-like TPS" evidence="2">
    <location>
        <begin position="33"/>
        <end position="144"/>
    </location>
</feature>
<keyword evidence="1" id="KW-0732">Signal</keyword>
<keyword evidence="4" id="KW-1185">Reference proteome</keyword>
<evidence type="ECO:0000256" key="1">
    <source>
        <dbReference type="SAM" id="SignalP"/>
    </source>
</evidence>
<feature type="chain" id="PRO_5041333333" evidence="1">
    <location>
        <begin position="29"/>
        <end position="828"/>
    </location>
</feature>
<sequence length="828" mass="84966">MKLHTVPLWNVKGSILLFLLLVSSPVTAQVIPDKTLPVNSLVTNQENTSRIEGGTEAGGNLFHSFKEFSVPTGGTAYFNNTANIQNIISRVTGSSISDIDGLIKANSTANLFLINQNGILFGQNARLDIGGSFFASTANAVNFADGSKFSTKNSQTEPLLIVSAPLGLQVGRDSGAILVKGTGQGLIAPSLRNSPTIRNTNVTSLRVQPGRNIALVGGNVTLEGATLTAEGGRIEISSVDSGVVNLDSDSQSSTLSQSVQNFKDISLSQQTLVDATGNSGGSVVLKGKVVSLNEGSTILIQNQGLQPSGKIDINAIEAIKLSGSSSNGRFVSVLRTESLGSGNGGDIDISTKQLVIDEGASINSRTYGAAGGGLVTVNASKSIQLLGFSTLNPFYTSGIITSTSGSSGKAGDITLSTGNLLAQDGGIITSLSNGVGAGGDVIVNATDFVELSNSQELINSGINYVASYFSSGTVNTGNAGNLTINTPSLVVGDMARVSTSTRGFGSAGIVTINASHVKVKGSVESSAVRASTDTQKLFGAPPVPSGSPGEVNINTVSLLITDGGQASVTNEGTSSDAGTLTINARSITLNNKSSITATTASGEGGNIDINSQNLQLRNSTISATAEGNSNGGNIDINTLLLTGSENSSIKANAVEGNGGNININTQILIFSPNSFITASSQLGVDGTVNINFTNQDPTRGVMTVPKIVQQPPKMASVCVAQSGTGRELLTVAKNSPPPNFDEQLYSQPFVQRNSISVESTEPPTKSQSSKIKETTKIVEAQGWVINSKGNVELVATTPNQAAHNSFLAANSCSSVGSVAEVFPSLEIK</sequence>
<gene>
    <name evidence="3" type="ORF">FNW02_33960</name>
</gene>
<dbReference type="AlphaFoldDB" id="A0AA40T482"/>
<dbReference type="EMBL" id="VJXY01000075">
    <property type="protein sequence ID" value="MBD6620643.1"/>
    <property type="molecule type" value="Genomic_DNA"/>
</dbReference>
<protein>
    <submittedName>
        <fullName evidence="3">Filamentous hemagglutinin N-terminal domain-containing protein</fullName>
    </submittedName>
</protein>
<dbReference type="InterPro" id="IPR011050">
    <property type="entry name" value="Pectin_lyase_fold/virulence"/>
</dbReference>
<dbReference type="NCBIfam" id="TIGR01901">
    <property type="entry name" value="adhes_NPXG"/>
    <property type="match status" value="1"/>
</dbReference>
<proteinExistence type="predicted"/>
<dbReference type="InterPro" id="IPR008638">
    <property type="entry name" value="FhaB/CdiA-like_TPS"/>
</dbReference>
<accession>A0AA40T482</accession>
<evidence type="ECO:0000259" key="2">
    <source>
        <dbReference type="SMART" id="SM00912"/>
    </source>
</evidence>
<dbReference type="RefSeq" id="WP_191761956.1">
    <property type="nucleotide sequence ID" value="NZ_VJXY01000075.1"/>
</dbReference>
<dbReference type="InterPro" id="IPR012334">
    <property type="entry name" value="Pectin_lyas_fold"/>
</dbReference>
<comment type="caution">
    <text evidence="3">The sequence shown here is derived from an EMBL/GenBank/DDBJ whole genome shotgun (WGS) entry which is preliminary data.</text>
</comment>
<dbReference type="SMART" id="SM00912">
    <property type="entry name" value="Haemagg_act"/>
    <property type="match status" value="1"/>
</dbReference>
<name>A0AA40T482_9NOST</name>